<dbReference type="EMBL" id="BRYA01000167">
    <property type="protein sequence ID" value="GMI42194.1"/>
    <property type="molecule type" value="Genomic_DNA"/>
</dbReference>
<dbReference type="AlphaFoldDB" id="A0A9W7GDB0"/>
<gene>
    <name evidence="2" type="ORF">TrCOL_g4627</name>
</gene>
<name>A0A9W7GDB0_9STRA</name>
<evidence type="ECO:0000313" key="3">
    <source>
        <dbReference type="Proteomes" id="UP001165065"/>
    </source>
</evidence>
<keyword evidence="3" id="KW-1185">Reference proteome</keyword>
<dbReference type="OrthoDB" id="10254221at2759"/>
<accession>A0A9W7GDB0</accession>
<feature type="region of interest" description="Disordered" evidence="1">
    <location>
        <begin position="126"/>
        <end position="152"/>
    </location>
</feature>
<feature type="compositionally biased region" description="Gly residues" evidence="1">
    <location>
        <begin position="133"/>
        <end position="145"/>
    </location>
</feature>
<dbReference type="Proteomes" id="UP001165065">
    <property type="component" value="Unassembled WGS sequence"/>
</dbReference>
<organism evidence="2 3">
    <name type="scientific">Triparma columacea</name>
    <dbReference type="NCBI Taxonomy" id="722753"/>
    <lineage>
        <taxon>Eukaryota</taxon>
        <taxon>Sar</taxon>
        <taxon>Stramenopiles</taxon>
        <taxon>Ochrophyta</taxon>
        <taxon>Bolidophyceae</taxon>
        <taxon>Parmales</taxon>
        <taxon>Triparmaceae</taxon>
        <taxon>Triparma</taxon>
    </lineage>
</organism>
<sequence>MGVGSNDCWQATKARRVNSPLSLSLSQDAGGSRRINYDGLNNVISTLQDVRFVDYGVGVGATKRRLFDFTKSERAASMWALERGVGGCKWVKWGRNEAGNAALRGELVRDDMGGVVLASGILTTGEEPTETAEGGGEMGEGGGEGETQEGRGRGLDLGAFGGFIIRCIGDGSTFTFLVRTTTGGEFTQEFKTTAARESSGKYKPKVKMKWLTLNLSFENFKDAEGKRMGKDDARDVSQIGFSFGGRASDSPGWSRGSFYLSVSYIKVYKSAVEPEIIYVSDGRLPQEVTQDMVNEELEQIVAKDGGGGSLFDEAEEGATARESRREMYWKYRGEQSLVNSGLAYSIVRVLGYDEARRPGPTERLVCRLGGGGIGKVTRKDVAEVCYRALAEPRATNKVFYTTREETGELQIGKEDNDVFEEF</sequence>
<evidence type="ECO:0000256" key="1">
    <source>
        <dbReference type="SAM" id="MobiDB-lite"/>
    </source>
</evidence>
<dbReference type="Gene3D" id="3.40.50.720">
    <property type="entry name" value="NAD(P)-binding Rossmann-like Domain"/>
    <property type="match status" value="1"/>
</dbReference>
<evidence type="ECO:0000313" key="2">
    <source>
        <dbReference type="EMBL" id="GMI42194.1"/>
    </source>
</evidence>
<comment type="caution">
    <text evidence="2">The sequence shown here is derived from an EMBL/GenBank/DDBJ whole genome shotgun (WGS) entry which is preliminary data.</text>
</comment>
<reference evidence="3" key="1">
    <citation type="journal article" date="2023" name="Commun. Biol.">
        <title>Genome analysis of Parmales, the sister group of diatoms, reveals the evolutionary specialization of diatoms from phago-mixotrophs to photoautotrophs.</title>
        <authorList>
            <person name="Ban H."/>
            <person name="Sato S."/>
            <person name="Yoshikawa S."/>
            <person name="Yamada K."/>
            <person name="Nakamura Y."/>
            <person name="Ichinomiya M."/>
            <person name="Sato N."/>
            <person name="Blanc-Mathieu R."/>
            <person name="Endo H."/>
            <person name="Kuwata A."/>
            <person name="Ogata H."/>
        </authorList>
    </citation>
    <scope>NUCLEOTIDE SEQUENCE [LARGE SCALE GENOMIC DNA]</scope>
</reference>
<proteinExistence type="predicted"/>
<protein>
    <recommendedName>
        <fullName evidence="4">NADH:ubiquinone oxidoreductase intermediate-associated protein 30 domain-containing protein</fullName>
    </recommendedName>
</protein>
<evidence type="ECO:0008006" key="4">
    <source>
        <dbReference type="Google" id="ProtNLM"/>
    </source>
</evidence>